<dbReference type="GeneID" id="96262677"/>
<dbReference type="RefSeq" id="WP_209213859.1">
    <property type="nucleotide sequence ID" value="NZ_JAFFZM010000022.1"/>
</dbReference>
<dbReference type="SUPFAM" id="SSF48576">
    <property type="entry name" value="Terpenoid synthases"/>
    <property type="match status" value="1"/>
</dbReference>
<comment type="similarity">
    <text evidence="2 6">Belongs to the FPP/GGPP synthase family.</text>
</comment>
<comment type="caution">
    <text evidence="7">The sequence shown here is derived from an EMBL/GenBank/DDBJ whole genome shotgun (WGS) entry which is preliminary data.</text>
</comment>
<dbReference type="Proteomes" id="UP000721954">
    <property type="component" value="Unassembled WGS sequence"/>
</dbReference>
<comment type="cofactor">
    <cofactor evidence="1">
        <name>Mg(2+)</name>
        <dbReference type="ChEBI" id="CHEBI:18420"/>
    </cofactor>
</comment>
<protein>
    <submittedName>
        <fullName evidence="7">Polyprenyl synthetase family protein</fullName>
    </submittedName>
</protein>
<sequence length="346" mass="37038">MSTGQHAGKTPLAGQPPLTDQELASALKADLAVVEDLIRDSIHSDAPLLREASRHLIDAGGKRYRPMLTLLAARFGNPDDPDVLRAAAACELVHAAALCHDDVLDGASLRRGRTSVNARWSDAVAILTGDFLFAQAFLLLATVPQQEARLEVNTFVRLVTGQIREMTGPADGEDPTDYYVTMVSDKTASLLRACVRLGALTSGAGETVVRALEEYGDAFGVAFQISDDLLDLFGQEERSGKRQGTDLLKGAPTLPLLYALSGTGQDSERLREILGPVPGTGRRTTLTAEERAEATELLRRHPAVERTRERLDAYIARARAALAPLSEGPAKDTLEALCAGVAHRAG</sequence>
<dbReference type="Pfam" id="PF00348">
    <property type="entry name" value="polyprenyl_synt"/>
    <property type="match status" value="1"/>
</dbReference>
<evidence type="ECO:0000313" key="7">
    <source>
        <dbReference type="EMBL" id="MBO8202308.1"/>
    </source>
</evidence>
<dbReference type="EMBL" id="JAFFZM010000022">
    <property type="protein sequence ID" value="MBO8202308.1"/>
    <property type="molecule type" value="Genomic_DNA"/>
</dbReference>
<dbReference type="InterPro" id="IPR008949">
    <property type="entry name" value="Isoprenoid_synthase_dom_sf"/>
</dbReference>
<accession>A0ABS3Y3T7</accession>
<name>A0ABS3Y3T7_9ACTN</name>
<evidence type="ECO:0000256" key="3">
    <source>
        <dbReference type="ARBA" id="ARBA00022679"/>
    </source>
</evidence>
<dbReference type="PANTHER" id="PTHR12001">
    <property type="entry name" value="GERANYLGERANYL PYROPHOSPHATE SYNTHASE"/>
    <property type="match status" value="1"/>
</dbReference>
<dbReference type="InterPro" id="IPR033749">
    <property type="entry name" value="Polyprenyl_synt_CS"/>
</dbReference>
<dbReference type="PANTHER" id="PTHR12001:SF69">
    <property type="entry name" value="ALL TRANS-POLYPRENYL-DIPHOSPHATE SYNTHASE PDSS1"/>
    <property type="match status" value="1"/>
</dbReference>
<reference evidence="7 8" key="1">
    <citation type="submission" date="2021-02" db="EMBL/GenBank/DDBJ databases">
        <title>Streptomyces spirodelae sp. nov., isolated from duckweed.</title>
        <authorList>
            <person name="Saimee Y."/>
            <person name="Duangmal K."/>
        </authorList>
    </citation>
    <scope>NUCLEOTIDE SEQUENCE [LARGE SCALE GENOMIC DNA]</scope>
    <source>
        <strain evidence="7 8">DSM 42105</strain>
    </source>
</reference>
<evidence type="ECO:0000256" key="5">
    <source>
        <dbReference type="ARBA" id="ARBA00022842"/>
    </source>
</evidence>
<keyword evidence="4" id="KW-0479">Metal-binding</keyword>
<keyword evidence="5" id="KW-0460">Magnesium</keyword>
<evidence type="ECO:0000256" key="6">
    <source>
        <dbReference type="RuleBase" id="RU004466"/>
    </source>
</evidence>
<evidence type="ECO:0000256" key="4">
    <source>
        <dbReference type="ARBA" id="ARBA00022723"/>
    </source>
</evidence>
<evidence type="ECO:0000256" key="1">
    <source>
        <dbReference type="ARBA" id="ARBA00001946"/>
    </source>
</evidence>
<dbReference type="InterPro" id="IPR000092">
    <property type="entry name" value="Polyprenyl_synt"/>
</dbReference>
<evidence type="ECO:0000256" key="2">
    <source>
        <dbReference type="ARBA" id="ARBA00006706"/>
    </source>
</evidence>
<keyword evidence="3 6" id="KW-0808">Transferase</keyword>
<dbReference type="SFLD" id="SFLDS00005">
    <property type="entry name" value="Isoprenoid_Synthase_Type_I"/>
    <property type="match status" value="1"/>
</dbReference>
<proteinExistence type="inferred from homology"/>
<dbReference type="SFLD" id="SFLDG01017">
    <property type="entry name" value="Polyprenyl_Transferase_Like"/>
    <property type="match status" value="1"/>
</dbReference>
<dbReference type="Gene3D" id="1.10.600.10">
    <property type="entry name" value="Farnesyl Diphosphate Synthase"/>
    <property type="match status" value="1"/>
</dbReference>
<gene>
    <name evidence="7" type="ORF">JW613_29070</name>
</gene>
<evidence type="ECO:0000313" key="8">
    <source>
        <dbReference type="Proteomes" id="UP000721954"/>
    </source>
</evidence>
<dbReference type="PROSITE" id="PS00444">
    <property type="entry name" value="POLYPRENYL_SYNTHASE_2"/>
    <property type="match status" value="1"/>
</dbReference>
<keyword evidence="8" id="KW-1185">Reference proteome</keyword>
<organism evidence="7 8">
    <name type="scientific">Streptomyces smyrnaeus</name>
    <dbReference type="NCBI Taxonomy" id="1387713"/>
    <lineage>
        <taxon>Bacteria</taxon>
        <taxon>Bacillati</taxon>
        <taxon>Actinomycetota</taxon>
        <taxon>Actinomycetes</taxon>
        <taxon>Kitasatosporales</taxon>
        <taxon>Streptomycetaceae</taxon>
        <taxon>Streptomyces</taxon>
    </lineage>
</organism>
<dbReference type="CDD" id="cd00685">
    <property type="entry name" value="Trans_IPPS_HT"/>
    <property type="match status" value="1"/>
</dbReference>